<evidence type="ECO:0000256" key="1">
    <source>
        <dbReference type="ARBA" id="ARBA00004496"/>
    </source>
</evidence>
<dbReference type="GO" id="GO:0008270">
    <property type="term" value="F:zinc ion binding"/>
    <property type="evidence" value="ECO:0007669"/>
    <property type="project" value="UniProtKB-KW"/>
</dbReference>
<proteinExistence type="predicted"/>
<name>A0A3E2GSX6_SCYLI</name>
<dbReference type="STRING" id="5539.A0A3E2GSX6"/>
<dbReference type="InterPro" id="IPR039739">
    <property type="entry name" value="MAG2/RNF10"/>
</dbReference>
<dbReference type="FunFam" id="3.30.40.10:FF:000512">
    <property type="entry name" value="RING finger domain protein"/>
    <property type="match status" value="1"/>
</dbReference>
<feature type="compositionally biased region" description="Basic residues" evidence="7">
    <location>
        <begin position="58"/>
        <end position="70"/>
    </location>
</feature>
<dbReference type="Proteomes" id="UP000258309">
    <property type="component" value="Unassembled WGS sequence"/>
</dbReference>
<keyword evidence="3" id="KW-0479">Metal-binding</keyword>
<dbReference type="OrthoDB" id="302966at2759"/>
<feature type="compositionally biased region" description="Basic and acidic residues" evidence="7">
    <location>
        <begin position="555"/>
        <end position="583"/>
    </location>
</feature>
<keyword evidence="4 6" id="KW-0863">Zinc-finger</keyword>
<gene>
    <name evidence="9" type="ORF">B7463_g12166</name>
</gene>
<dbReference type="EMBL" id="NCSJ02000494">
    <property type="protein sequence ID" value="RFU24170.1"/>
    <property type="molecule type" value="Genomic_DNA"/>
</dbReference>
<feature type="domain" description="RING-type" evidence="8">
    <location>
        <begin position="185"/>
        <end position="236"/>
    </location>
</feature>
<accession>A0A3E2GSX6</accession>
<evidence type="ECO:0000313" key="10">
    <source>
        <dbReference type="Proteomes" id="UP000258309"/>
    </source>
</evidence>
<feature type="compositionally biased region" description="Low complexity" evidence="7">
    <location>
        <begin position="626"/>
        <end position="641"/>
    </location>
</feature>
<evidence type="ECO:0000256" key="6">
    <source>
        <dbReference type="PROSITE-ProRule" id="PRU00175"/>
    </source>
</evidence>
<feature type="region of interest" description="Disordered" evidence="7">
    <location>
        <begin position="357"/>
        <end position="376"/>
    </location>
</feature>
<protein>
    <recommendedName>
        <fullName evidence="8">RING-type domain-containing protein</fullName>
    </recommendedName>
</protein>
<comment type="subcellular location">
    <subcellularLocation>
        <location evidence="1">Cytoplasm</location>
    </subcellularLocation>
</comment>
<dbReference type="GO" id="GO:0000976">
    <property type="term" value="F:transcription cis-regulatory region binding"/>
    <property type="evidence" value="ECO:0007669"/>
    <property type="project" value="TreeGrafter"/>
</dbReference>
<dbReference type="CDD" id="cd16536">
    <property type="entry name" value="RING-HC_RNF10"/>
    <property type="match status" value="1"/>
</dbReference>
<keyword evidence="2" id="KW-0963">Cytoplasm</keyword>
<dbReference type="PANTHER" id="PTHR12983">
    <property type="entry name" value="RING FINGER 10 FAMILY MEMBER"/>
    <property type="match status" value="1"/>
</dbReference>
<feature type="compositionally biased region" description="Polar residues" evidence="7">
    <location>
        <begin position="1"/>
        <end position="38"/>
    </location>
</feature>
<evidence type="ECO:0000256" key="7">
    <source>
        <dbReference type="SAM" id="MobiDB-lite"/>
    </source>
</evidence>
<evidence type="ECO:0000256" key="4">
    <source>
        <dbReference type="ARBA" id="ARBA00022771"/>
    </source>
</evidence>
<evidence type="ECO:0000256" key="3">
    <source>
        <dbReference type="ARBA" id="ARBA00022723"/>
    </source>
</evidence>
<dbReference type="InterPro" id="IPR017907">
    <property type="entry name" value="Znf_RING_CS"/>
</dbReference>
<feature type="non-terminal residue" evidence="9">
    <location>
        <position position="727"/>
    </location>
</feature>
<feature type="compositionally biased region" description="Low complexity" evidence="7">
    <location>
        <begin position="691"/>
        <end position="702"/>
    </location>
</feature>
<dbReference type="PROSITE" id="PS00518">
    <property type="entry name" value="ZF_RING_1"/>
    <property type="match status" value="1"/>
</dbReference>
<dbReference type="GO" id="GO:0045944">
    <property type="term" value="P:positive regulation of transcription by RNA polymerase II"/>
    <property type="evidence" value="ECO:0007669"/>
    <property type="project" value="TreeGrafter"/>
</dbReference>
<dbReference type="InterPro" id="IPR013083">
    <property type="entry name" value="Znf_RING/FYVE/PHD"/>
</dbReference>
<reference evidence="9 10" key="1">
    <citation type="submission" date="2018-05" db="EMBL/GenBank/DDBJ databases">
        <title>Draft genome sequence of Scytalidium lignicola DSM 105466, a ubiquitous saprotrophic fungus.</title>
        <authorList>
            <person name="Buettner E."/>
            <person name="Gebauer A.M."/>
            <person name="Hofrichter M."/>
            <person name="Liers C."/>
            <person name="Kellner H."/>
        </authorList>
    </citation>
    <scope>NUCLEOTIDE SEQUENCE [LARGE SCALE GENOMIC DNA]</scope>
    <source>
        <strain evidence="9 10">DSM 105466</strain>
    </source>
</reference>
<dbReference type="PROSITE" id="PS50089">
    <property type="entry name" value="ZF_RING_2"/>
    <property type="match status" value="1"/>
</dbReference>
<dbReference type="Gene3D" id="3.30.40.10">
    <property type="entry name" value="Zinc/RING finger domain, C3HC4 (zinc finger)"/>
    <property type="match status" value="1"/>
</dbReference>
<dbReference type="SMART" id="SM00184">
    <property type="entry name" value="RING"/>
    <property type="match status" value="1"/>
</dbReference>
<dbReference type="OMA" id="PRWKKCP"/>
<feature type="compositionally biased region" description="Polar residues" evidence="7">
    <location>
        <begin position="45"/>
        <end position="57"/>
    </location>
</feature>
<dbReference type="InterPro" id="IPR001841">
    <property type="entry name" value="Znf_RING"/>
</dbReference>
<feature type="region of interest" description="Disordered" evidence="7">
    <location>
        <begin position="555"/>
        <end position="677"/>
    </location>
</feature>
<dbReference type="SUPFAM" id="SSF57850">
    <property type="entry name" value="RING/U-box"/>
    <property type="match status" value="1"/>
</dbReference>
<evidence type="ECO:0000256" key="5">
    <source>
        <dbReference type="ARBA" id="ARBA00022833"/>
    </source>
</evidence>
<evidence type="ECO:0000256" key="2">
    <source>
        <dbReference type="ARBA" id="ARBA00022490"/>
    </source>
</evidence>
<organism evidence="9 10">
    <name type="scientific">Scytalidium lignicola</name>
    <name type="common">Hyphomycete</name>
    <dbReference type="NCBI Taxonomy" id="5539"/>
    <lineage>
        <taxon>Eukaryota</taxon>
        <taxon>Fungi</taxon>
        <taxon>Dikarya</taxon>
        <taxon>Ascomycota</taxon>
        <taxon>Pezizomycotina</taxon>
        <taxon>Leotiomycetes</taxon>
        <taxon>Leotiomycetes incertae sedis</taxon>
        <taxon>Scytalidium</taxon>
    </lineage>
</organism>
<feature type="compositionally biased region" description="Polar residues" evidence="7">
    <location>
        <begin position="718"/>
        <end position="727"/>
    </location>
</feature>
<comment type="caution">
    <text evidence="9">The sequence shown here is derived from an EMBL/GenBank/DDBJ whole genome shotgun (WGS) entry which is preliminary data.</text>
</comment>
<dbReference type="Pfam" id="PF00097">
    <property type="entry name" value="zf-C3HC4"/>
    <property type="match status" value="1"/>
</dbReference>
<sequence>MNSAPPSASTIPGKLLSTSSHSPLQQQQNPAGSQSFESLSRRPGGQSNAPLASPRNNQNHKKQHKTSRRPRLADEDAMAEASALRNANSRRGQTSITHLMNFTLPPRPQHHQHYHYSRGARRGNTYGIGSGRHSIDKARYIHANYRFIVKPYGNYKHQAVDADQHLDWNDVLQILASAESQDASCPICLSHPVAPRMAKCGHIFCLPCLIRYMHASSEDDHSYPEKKPRWKKCPICWDSIYVSDTRPVRWYTGQEGPAPREGDDVVLRLVMRQPGSTLALPRDGAEVLANSEDIPWYFAAEVMDYARIMRGSETYMLGQYDSEVEDLQRQEAEDELMFGEEPEWTRKAVNAVKDAKEKVKGLGDPPAMAKQPAEKRPMREPIQFNPIEDIPEMYLIQHESRSGVSISTASSETNRTEAGVDKTTNGVKLSLTSEAAAGQADEHHPRPKQIRKPVNDAHPADAPYFFYQALLHYYLAPLDIRILKSAFGNFASFPSTLLPRVERVSTGHIMDDDLRKRAKYMAHLPYGCEVSFLECNWTDVVGPEILDQFKEEIERRRKRNRDKDVREEKDRQRAEREEEEKRWAHARRKRPSTPNEEFPSNDFQPLAPQSLDVSSASPPWPTRQGSSFASLASPSTSPSAPKTVWGTAMVRPRSPDLPAQPRPEHEDDGWLQSWEDDVLAEDEALISQVQAASLSGEGSSSARPVPSGKKKKAKKITLMSTTARRAA</sequence>
<keyword evidence="5" id="KW-0862">Zinc</keyword>
<dbReference type="AlphaFoldDB" id="A0A3E2GSX6"/>
<feature type="region of interest" description="Disordered" evidence="7">
    <location>
        <begin position="689"/>
        <end position="727"/>
    </location>
</feature>
<feature type="compositionally biased region" description="Acidic residues" evidence="7">
    <location>
        <begin position="666"/>
        <end position="677"/>
    </location>
</feature>
<dbReference type="InterPro" id="IPR018957">
    <property type="entry name" value="Znf_C3HC4_RING-type"/>
</dbReference>
<evidence type="ECO:0000313" key="9">
    <source>
        <dbReference type="EMBL" id="RFU24170.1"/>
    </source>
</evidence>
<dbReference type="GO" id="GO:0005737">
    <property type="term" value="C:cytoplasm"/>
    <property type="evidence" value="ECO:0007669"/>
    <property type="project" value="UniProtKB-SubCell"/>
</dbReference>
<feature type="non-terminal residue" evidence="9">
    <location>
        <position position="1"/>
    </location>
</feature>
<keyword evidence="10" id="KW-1185">Reference proteome</keyword>
<dbReference type="PANTHER" id="PTHR12983:SF9">
    <property type="entry name" value="E3 UBIQUITIN-PROTEIN LIGASE RNF10"/>
    <property type="match status" value="1"/>
</dbReference>
<feature type="region of interest" description="Disordered" evidence="7">
    <location>
        <begin position="1"/>
        <end position="92"/>
    </location>
</feature>
<evidence type="ECO:0000259" key="8">
    <source>
        <dbReference type="PROSITE" id="PS50089"/>
    </source>
</evidence>